<dbReference type="PANTHER" id="PTHR33112:SF10">
    <property type="entry name" value="TOL"/>
    <property type="match status" value="1"/>
</dbReference>
<sequence>MSNDNLCSACQRVLGDAIVVEEWDPRRWISHHPDGESLRHALAKPCPLCRMVWEQCAKEQDLAELGNLSANSNGGTAWLPWTKDGVRLEVMFRFDDPGYGKKRARWMWFIPWEAATKRQYPDAITVTQKFKARYLWVDSLCIVQDSAEDWEREARRMKDIYCNARCCIAATSGEDGNSGLFYDRDPKSFEPICIETSWTVVDKETHDSTPRAYCADWDARYYFLVENSPLISRAWVAQERYLSTRMIHFTKGMVFWECCNTVATETYPEGFPGWEFKADLVGVPYALKRAVHLWRRESQIPTVPNSRQQHPPTSPVLSYHYLRIRELWLRFLQDYTNLGMTKERDRLKALHGILDDITEVFNDKHVFGLFPQRLMDELLWQTSAWHTEATLDPSRSVV</sequence>
<evidence type="ECO:0000313" key="3">
    <source>
        <dbReference type="Proteomes" id="UP000799324"/>
    </source>
</evidence>
<feature type="domain" description="Heterokaryon incompatibility" evidence="1">
    <location>
        <begin position="115"/>
        <end position="239"/>
    </location>
</feature>
<accession>A0A6A6T965</accession>
<keyword evidence="3" id="KW-1185">Reference proteome</keyword>
<dbReference type="AlphaFoldDB" id="A0A6A6T965"/>
<dbReference type="Pfam" id="PF06985">
    <property type="entry name" value="HET"/>
    <property type="match status" value="1"/>
</dbReference>
<reference evidence="2" key="1">
    <citation type="journal article" date="2020" name="Stud. Mycol.">
        <title>101 Dothideomycetes genomes: a test case for predicting lifestyles and emergence of pathogens.</title>
        <authorList>
            <person name="Haridas S."/>
            <person name="Albert R."/>
            <person name="Binder M."/>
            <person name="Bloem J."/>
            <person name="Labutti K."/>
            <person name="Salamov A."/>
            <person name="Andreopoulos B."/>
            <person name="Baker S."/>
            <person name="Barry K."/>
            <person name="Bills G."/>
            <person name="Bluhm B."/>
            <person name="Cannon C."/>
            <person name="Castanera R."/>
            <person name="Culley D."/>
            <person name="Daum C."/>
            <person name="Ezra D."/>
            <person name="Gonzalez J."/>
            <person name="Henrissat B."/>
            <person name="Kuo A."/>
            <person name="Liang C."/>
            <person name="Lipzen A."/>
            <person name="Lutzoni F."/>
            <person name="Magnuson J."/>
            <person name="Mondo S."/>
            <person name="Nolan M."/>
            <person name="Ohm R."/>
            <person name="Pangilinan J."/>
            <person name="Park H.-J."/>
            <person name="Ramirez L."/>
            <person name="Alfaro M."/>
            <person name="Sun H."/>
            <person name="Tritt A."/>
            <person name="Yoshinaga Y."/>
            <person name="Zwiers L.-H."/>
            <person name="Turgeon B."/>
            <person name="Goodwin S."/>
            <person name="Spatafora J."/>
            <person name="Crous P."/>
            <person name="Grigoriev I."/>
        </authorList>
    </citation>
    <scope>NUCLEOTIDE SEQUENCE</scope>
    <source>
        <strain evidence="2">CBS 122681</strain>
    </source>
</reference>
<dbReference type="OrthoDB" id="2958217at2759"/>
<dbReference type="PANTHER" id="PTHR33112">
    <property type="entry name" value="DOMAIN PROTEIN, PUTATIVE-RELATED"/>
    <property type="match status" value="1"/>
</dbReference>
<protein>
    <recommendedName>
        <fullName evidence="1">Heterokaryon incompatibility domain-containing protein</fullName>
    </recommendedName>
</protein>
<proteinExistence type="predicted"/>
<dbReference type="Proteomes" id="UP000799324">
    <property type="component" value="Unassembled WGS sequence"/>
</dbReference>
<organism evidence="2 3">
    <name type="scientific">Lophiostoma macrostomum CBS 122681</name>
    <dbReference type="NCBI Taxonomy" id="1314788"/>
    <lineage>
        <taxon>Eukaryota</taxon>
        <taxon>Fungi</taxon>
        <taxon>Dikarya</taxon>
        <taxon>Ascomycota</taxon>
        <taxon>Pezizomycotina</taxon>
        <taxon>Dothideomycetes</taxon>
        <taxon>Pleosporomycetidae</taxon>
        <taxon>Pleosporales</taxon>
        <taxon>Lophiostomataceae</taxon>
        <taxon>Lophiostoma</taxon>
    </lineage>
</organism>
<name>A0A6A6T965_9PLEO</name>
<dbReference type="InterPro" id="IPR010730">
    <property type="entry name" value="HET"/>
</dbReference>
<dbReference type="EMBL" id="MU004353">
    <property type="protein sequence ID" value="KAF2655114.1"/>
    <property type="molecule type" value="Genomic_DNA"/>
</dbReference>
<evidence type="ECO:0000313" key="2">
    <source>
        <dbReference type="EMBL" id="KAF2655114.1"/>
    </source>
</evidence>
<evidence type="ECO:0000259" key="1">
    <source>
        <dbReference type="Pfam" id="PF06985"/>
    </source>
</evidence>
<gene>
    <name evidence="2" type="ORF">K491DRAFT_778946</name>
</gene>